<dbReference type="AlphaFoldDB" id="A0A1H8R945"/>
<dbReference type="Gene3D" id="3.60.15.10">
    <property type="entry name" value="Ribonuclease Z/Hydroxyacylglutathione hydrolase-like"/>
    <property type="match status" value="1"/>
</dbReference>
<dbReference type="Proteomes" id="UP000181951">
    <property type="component" value="Unassembled WGS sequence"/>
</dbReference>
<keyword evidence="5" id="KW-1185">Reference proteome</keyword>
<reference evidence="4 5" key="1">
    <citation type="submission" date="2016-10" db="EMBL/GenBank/DDBJ databases">
        <authorList>
            <person name="de Groot N.N."/>
        </authorList>
    </citation>
    <scope>NUCLEOTIDE SEQUENCE [LARGE SCALE GENOMIC DNA]</scope>
    <source>
        <strain evidence="4 5">CGMCC 4.2026</strain>
    </source>
</reference>
<evidence type="ECO:0000313" key="4">
    <source>
        <dbReference type="EMBL" id="SEO62892.1"/>
    </source>
</evidence>
<evidence type="ECO:0000259" key="3">
    <source>
        <dbReference type="SMART" id="SM00849"/>
    </source>
</evidence>
<dbReference type="EMBL" id="FODD01000033">
    <property type="protein sequence ID" value="SEO62892.1"/>
    <property type="molecule type" value="Genomic_DNA"/>
</dbReference>
<name>A0A1H8R945_9ACTN</name>
<evidence type="ECO:0000256" key="1">
    <source>
        <dbReference type="ARBA" id="ARBA00022801"/>
    </source>
</evidence>
<evidence type="ECO:0000313" key="5">
    <source>
        <dbReference type="Proteomes" id="UP000181951"/>
    </source>
</evidence>
<feature type="compositionally biased region" description="Gly residues" evidence="2">
    <location>
        <begin position="465"/>
        <end position="492"/>
    </location>
</feature>
<dbReference type="OrthoDB" id="6988582at2"/>
<dbReference type="RefSeq" id="WP_075017810.1">
    <property type="nucleotide sequence ID" value="NZ_FODD01000033.1"/>
</dbReference>
<feature type="region of interest" description="Disordered" evidence="2">
    <location>
        <begin position="462"/>
        <end position="492"/>
    </location>
</feature>
<proteinExistence type="predicted"/>
<dbReference type="PANTHER" id="PTHR43546">
    <property type="entry name" value="UPF0173 METAL-DEPENDENT HYDROLASE MJ1163-RELATED"/>
    <property type="match status" value="1"/>
</dbReference>
<dbReference type="STRING" id="310780.SAMN05216267_103360"/>
<dbReference type="InterPro" id="IPR050114">
    <property type="entry name" value="UPF0173_UPF0282_UlaG_hydrolase"/>
</dbReference>
<dbReference type="SMART" id="SM00849">
    <property type="entry name" value="Lactamase_B"/>
    <property type="match status" value="1"/>
</dbReference>
<protein>
    <submittedName>
        <fullName evidence="4">Beta-lactamase superfamily domain-containing protein</fullName>
    </submittedName>
</protein>
<feature type="domain" description="Metallo-beta-lactamase" evidence="3">
    <location>
        <begin position="7"/>
        <end position="197"/>
    </location>
</feature>
<dbReference type="Pfam" id="PF13483">
    <property type="entry name" value="Lactamase_B_3"/>
    <property type="match status" value="1"/>
</dbReference>
<keyword evidence="1" id="KW-0378">Hydrolase</keyword>
<dbReference type="InterPro" id="IPR036866">
    <property type="entry name" value="RibonucZ/Hydroxyglut_hydro"/>
</dbReference>
<dbReference type="GO" id="GO:0016787">
    <property type="term" value="F:hydrolase activity"/>
    <property type="evidence" value="ECO:0007669"/>
    <property type="project" value="UniProtKB-KW"/>
</dbReference>
<dbReference type="InterPro" id="IPR001279">
    <property type="entry name" value="Metallo-B-lactamas"/>
</dbReference>
<evidence type="ECO:0000256" key="2">
    <source>
        <dbReference type="SAM" id="MobiDB-lite"/>
    </source>
</evidence>
<accession>A0A1H8R945</accession>
<sequence>MRLTSLGHAAVLVETGTRRILVDPWLTQRLDRFWEHHPPVPGELGAVLDGGVDHIVFSHHHFDHHHFPSLARILDDADVDFDETPRRAPETTCLFPAGPALPRFTASGLGHQAMPWTLRRLGFERLTPVTPGDTVRLGDVQLRTFASDVPFPEMSVLLQTPQAAVMLCGDAILHDSTVEFFSRPDAPRIDVAFIPAHSVSPPGVLTERRPLTDPGAVKKRARDTFDRYAATLDAALTIPSSFGWKVSGQGTEDYAWCNRTIFPFTPWEAFQRLNELGRPAALWGPGQVLEIHDGKTDLHPAPFAPGGYDFQALSAEVTLDPKAAVPAFDPARDRWGRQTRDNTTLIAELMDLLVGTDFWYRALDSGASHTLSLYGDDRTTSSYLLEPVSGRVVRLGTGAARRHTAHDAGYTEIAAATLQALLDAELLFGSSYALWASNSNLLSAVFHHPVYYTRHVEHALRTTGSGTGSGSGGGGGGTETSGAGAGAGGTAA</sequence>
<gene>
    <name evidence="4" type="ORF">SAMN05216267_103360</name>
</gene>
<dbReference type="SUPFAM" id="SSF56281">
    <property type="entry name" value="Metallo-hydrolase/oxidoreductase"/>
    <property type="match status" value="1"/>
</dbReference>
<dbReference type="PANTHER" id="PTHR43546:SF9">
    <property type="entry name" value="L-ASCORBATE-6-PHOSPHATE LACTONASE ULAG-RELATED"/>
    <property type="match status" value="1"/>
</dbReference>
<organism evidence="4 5">
    <name type="scientific">Actinacidiphila rubida</name>
    <dbReference type="NCBI Taxonomy" id="310780"/>
    <lineage>
        <taxon>Bacteria</taxon>
        <taxon>Bacillati</taxon>
        <taxon>Actinomycetota</taxon>
        <taxon>Actinomycetes</taxon>
        <taxon>Kitasatosporales</taxon>
        <taxon>Streptomycetaceae</taxon>
        <taxon>Actinacidiphila</taxon>
    </lineage>
</organism>